<dbReference type="EMBL" id="BGPR01020334">
    <property type="protein sequence ID" value="GBN84382.1"/>
    <property type="molecule type" value="Genomic_DNA"/>
</dbReference>
<accession>A0A4Y2S851</accession>
<dbReference type="AlphaFoldDB" id="A0A4Y2S851"/>
<keyword evidence="3" id="KW-1185">Reference proteome</keyword>
<keyword evidence="1" id="KW-0472">Membrane</keyword>
<dbReference type="Proteomes" id="UP000499080">
    <property type="component" value="Unassembled WGS sequence"/>
</dbReference>
<evidence type="ECO:0000313" key="3">
    <source>
        <dbReference type="Proteomes" id="UP000499080"/>
    </source>
</evidence>
<evidence type="ECO:0000313" key="2">
    <source>
        <dbReference type="EMBL" id="GBN84382.1"/>
    </source>
</evidence>
<feature type="transmembrane region" description="Helical" evidence="1">
    <location>
        <begin position="122"/>
        <end position="139"/>
    </location>
</feature>
<proteinExistence type="predicted"/>
<evidence type="ECO:0000256" key="1">
    <source>
        <dbReference type="SAM" id="Phobius"/>
    </source>
</evidence>
<sequence length="141" mass="15652">MRSGRMGNATSVEQLAEPLLRIHSWPSKVHLGGQLRIYSPEHLRSLRSPLPSIAVVPCATQLILDSAMLPLHSFTTAAREQFTVSRFRVLYLGPKANNHALGIIKSPVLHYLKSAFQPPYQPLYSTTIITAIIIGYFTLTS</sequence>
<organism evidence="2 3">
    <name type="scientific">Araneus ventricosus</name>
    <name type="common">Orbweaver spider</name>
    <name type="synonym">Epeira ventricosa</name>
    <dbReference type="NCBI Taxonomy" id="182803"/>
    <lineage>
        <taxon>Eukaryota</taxon>
        <taxon>Metazoa</taxon>
        <taxon>Ecdysozoa</taxon>
        <taxon>Arthropoda</taxon>
        <taxon>Chelicerata</taxon>
        <taxon>Arachnida</taxon>
        <taxon>Araneae</taxon>
        <taxon>Araneomorphae</taxon>
        <taxon>Entelegynae</taxon>
        <taxon>Araneoidea</taxon>
        <taxon>Araneidae</taxon>
        <taxon>Araneus</taxon>
    </lineage>
</organism>
<reference evidence="2 3" key="1">
    <citation type="journal article" date="2019" name="Sci. Rep.">
        <title>Orb-weaving spider Araneus ventricosus genome elucidates the spidroin gene catalogue.</title>
        <authorList>
            <person name="Kono N."/>
            <person name="Nakamura H."/>
            <person name="Ohtoshi R."/>
            <person name="Moran D.A.P."/>
            <person name="Shinohara A."/>
            <person name="Yoshida Y."/>
            <person name="Fujiwara M."/>
            <person name="Mori M."/>
            <person name="Tomita M."/>
            <person name="Arakawa K."/>
        </authorList>
    </citation>
    <scope>NUCLEOTIDE SEQUENCE [LARGE SCALE GENOMIC DNA]</scope>
</reference>
<protein>
    <submittedName>
        <fullName evidence="2">Uncharacterized protein</fullName>
    </submittedName>
</protein>
<name>A0A4Y2S851_ARAVE</name>
<gene>
    <name evidence="2" type="ORF">AVEN_68251_1</name>
</gene>
<keyword evidence="1" id="KW-1133">Transmembrane helix</keyword>
<keyword evidence="1" id="KW-0812">Transmembrane</keyword>
<comment type="caution">
    <text evidence="2">The sequence shown here is derived from an EMBL/GenBank/DDBJ whole genome shotgun (WGS) entry which is preliminary data.</text>
</comment>